<keyword evidence="4" id="KW-0210">Decarboxylase</keyword>
<dbReference type="GO" id="GO:0016831">
    <property type="term" value="F:carboxy-lyase activity"/>
    <property type="evidence" value="ECO:0007669"/>
    <property type="project" value="UniProtKB-KW"/>
</dbReference>
<feature type="region of interest" description="Disordered" evidence="9">
    <location>
        <begin position="245"/>
        <end position="268"/>
    </location>
</feature>
<gene>
    <name evidence="10" type="ORF">BTJ68_05031</name>
</gene>
<keyword evidence="3" id="KW-0677">Repeat</keyword>
<reference evidence="10 11" key="1">
    <citation type="submission" date="2017-01" db="EMBL/GenBank/DDBJ databases">
        <title>The recent genome duplication of the halophilic yeast Hortaea werneckii: insights from long-read sequencing.</title>
        <authorList>
            <person name="Sinha S."/>
            <person name="Flibotte S."/>
            <person name="Neira M."/>
            <person name="Lenassi M."/>
            <person name="Gostincar C."/>
            <person name="Stajich J.E."/>
            <person name="Nislow C.E."/>
        </authorList>
    </citation>
    <scope>NUCLEOTIDE SEQUENCE [LARGE SCALE GENOMIC DNA]</scope>
    <source>
        <strain evidence="10 11">EXF-2000</strain>
    </source>
</reference>
<comment type="function">
    <text evidence="7">RNA-binding nucleolar protein required for pre-rRNA processing. Involved in production of 18S rRNA and assembly of small ribosomal subunit.</text>
</comment>
<dbReference type="InterPro" id="IPR015424">
    <property type="entry name" value="PyrdxlP-dep_Trfase"/>
</dbReference>
<dbReference type="GO" id="GO:0019752">
    <property type="term" value="P:carboxylic acid metabolic process"/>
    <property type="evidence" value="ECO:0007669"/>
    <property type="project" value="InterPro"/>
</dbReference>
<feature type="region of interest" description="Disordered" evidence="9">
    <location>
        <begin position="1"/>
        <end position="44"/>
    </location>
</feature>
<dbReference type="VEuPathDB" id="FungiDB:BTJ68_05031"/>
<evidence type="ECO:0000256" key="5">
    <source>
        <dbReference type="ARBA" id="ARBA00022898"/>
    </source>
</evidence>
<dbReference type="InterPro" id="IPR016024">
    <property type="entry name" value="ARM-type_fold"/>
</dbReference>
<dbReference type="InterPro" id="IPR001313">
    <property type="entry name" value="Pumilio_RNA-bd_rpt"/>
</dbReference>
<dbReference type="GO" id="GO:0030170">
    <property type="term" value="F:pyridoxal phosphate binding"/>
    <property type="evidence" value="ECO:0007669"/>
    <property type="project" value="InterPro"/>
</dbReference>
<dbReference type="SUPFAM" id="SSF53383">
    <property type="entry name" value="PLP-dependent transferases"/>
    <property type="match status" value="1"/>
</dbReference>
<evidence type="ECO:0000256" key="8">
    <source>
        <dbReference type="PIRSR" id="PIRSR602129-50"/>
    </source>
</evidence>
<feature type="region of interest" description="Disordered" evidence="9">
    <location>
        <begin position="476"/>
        <end position="501"/>
    </location>
</feature>
<dbReference type="Gene3D" id="3.40.640.10">
    <property type="entry name" value="Type I PLP-dependent aspartate aminotransferase-like (Major domain)"/>
    <property type="match status" value="1"/>
</dbReference>
<evidence type="ECO:0008006" key="12">
    <source>
        <dbReference type="Google" id="ProtNLM"/>
    </source>
</evidence>
<dbReference type="STRING" id="1157616.A0A1Z5TGS3"/>
<dbReference type="PANTHER" id="PTHR45677">
    <property type="entry name" value="GLUTAMATE DECARBOXYLASE-RELATED"/>
    <property type="match status" value="1"/>
</dbReference>
<dbReference type="GO" id="GO:0005737">
    <property type="term" value="C:cytoplasm"/>
    <property type="evidence" value="ECO:0007669"/>
    <property type="project" value="TreeGrafter"/>
</dbReference>
<dbReference type="Pfam" id="PF22493">
    <property type="entry name" value="PUF_NOP9"/>
    <property type="match status" value="1"/>
</dbReference>
<dbReference type="EMBL" id="MUNK01000048">
    <property type="protein sequence ID" value="OTA35189.1"/>
    <property type="molecule type" value="Genomic_DNA"/>
</dbReference>
<protein>
    <recommendedName>
        <fullName evidence="12">PUM-HD domain-containing protein</fullName>
    </recommendedName>
</protein>
<dbReference type="Gene3D" id="1.25.10.10">
    <property type="entry name" value="Leucine-rich Repeat Variant"/>
    <property type="match status" value="3"/>
</dbReference>
<dbReference type="InterPro" id="IPR015421">
    <property type="entry name" value="PyrdxlP-dep_Trfase_major"/>
</dbReference>
<feature type="compositionally biased region" description="Basic residues" evidence="9">
    <location>
        <begin position="7"/>
        <end position="16"/>
    </location>
</feature>
<feature type="compositionally biased region" description="Polar residues" evidence="9">
    <location>
        <begin position="487"/>
        <end position="501"/>
    </location>
</feature>
<dbReference type="PROSITE" id="PS00392">
    <property type="entry name" value="DDC_GAD_HDC_YDC"/>
    <property type="match status" value="1"/>
</dbReference>
<proteinExistence type="inferred from homology"/>
<evidence type="ECO:0000256" key="3">
    <source>
        <dbReference type="ARBA" id="ARBA00022737"/>
    </source>
</evidence>
<keyword evidence="6" id="KW-0456">Lyase</keyword>
<organism evidence="10 11">
    <name type="scientific">Hortaea werneckii EXF-2000</name>
    <dbReference type="NCBI Taxonomy" id="1157616"/>
    <lineage>
        <taxon>Eukaryota</taxon>
        <taxon>Fungi</taxon>
        <taxon>Dikarya</taxon>
        <taxon>Ascomycota</taxon>
        <taxon>Pezizomycotina</taxon>
        <taxon>Dothideomycetes</taxon>
        <taxon>Dothideomycetidae</taxon>
        <taxon>Mycosphaerellales</taxon>
        <taxon>Teratosphaeriaceae</taxon>
        <taxon>Hortaea</taxon>
    </lineage>
</organism>
<feature type="compositionally biased region" description="Polar residues" evidence="9">
    <location>
        <begin position="253"/>
        <end position="268"/>
    </location>
</feature>
<dbReference type="SUPFAM" id="SSF48371">
    <property type="entry name" value="ARM repeat"/>
    <property type="match status" value="1"/>
</dbReference>
<dbReference type="InterPro" id="IPR021115">
    <property type="entry name" value="Pyridoxal-P_BS"/>
</dbReference>
<dbReference type="OrthoDB" id="392571at2759"/>
<dbReference type="InParanoid" id="A0A1Z5TGS3"/>
<keyword evidence="5 8" id="KW-0663">Pyridoxal phosphate</keyword>
<evidence type="ECO:0000256" key="4">
    <source>
        <dbReference type="ARBA" id="ARBA00022793"/>
    </source>
</evidence>
<dbReference type="GO" id="GO:0003723">
    <property type="term" value="F:RNA binding"/>
    <property type="evidence" value="ECO:0007669"/>
    <property type="project" value="InterPro"/>
</dbReference>
<dbReference type="AlphaFoldDB" id="A0A1Z5TGS3"/>
<evidence type="ECO:0000256" key="7">
    <source>
        <dbReference type="ARBA" id="ARBA00024893"/>
    </source>
</evidence>
<comment type="similarity">
    <text evidence="2">Belongs to the group II decarboxylase family.</text>
</comment>
<comment type="cofactor">
    <cofactor evidence="1 8">
        <name>pyridoxal 5'-phosphate</name>
        <dbReference type="ChEBI" id="CHEBI:597326"/>
    </cofactor>
</comment>
<evidence type="ECO:0000313" key="11">
    <source>
        <dbReference type="Proteomes" id="UP000194280"/>
    </source>
</evidence>
<dbReference type="Pfam" id="PF00282">
    <property type="entry name" value="Pyridoxal_deC"/>
    <property type="match status" value="1"/>
</dbReference>
<evidence type="ECO:0000256" key="6">
    <source>
        <dbReference type="ARBA" id="ARBA00023239"/>
    </source>
</evidence>
<evidence type="ECO:0000256" key="2">
    <source>
        <dbReference type="ARBA" id="ARBA00009533"/>
    </source>
</evidence>
<sequence length="1165" mass="128337">MPQENKKRGRRMNKRKHTEDEDPVVEEEASKRHKSQDGEPQEADFLPLQTQDESLDHAYPPMERAFFGMLDEEEQEYFKRADEMLELNSFGAPDERELFLANVYKEAEGKELKIAQSQSCSRLMERLIQLSTPAQLKQLFQAFNGNFIHLVSHRFASHCCEALFLRAAPAVTQELLAPTPQQDAASADTIYVSMENLFLHTLAELEGSVGFLMTDQYASHVLRVLLLVLAGEPLEQESTKTLLQSRRKEGVTVQGSESAQTAEKSRTVPQSFSEGLKQLIAESVAGLDTDKLRALATHPNANPTLQLLLKLELTHFGKQRGKDETSIVRKLLPDDPITAENGSGSFINGLVYDAVGSHLVEQIVRYAPAKMFKSLNKQYFKEKLASLSRNEVAGYVVCRVLERMGKDDLYEAHEAIIPTVPSLLQRNRTLVVRTLIERCAIRDVDTQAIAAQIASTFRGTEVFNIRGFLKFESKAETNDENRETPHDSVQSGADDQASEFSRPNQSTKVHFNLLAQAMLLVPGALSGLILDSIVALEQDALVQMAKDPIVSRTVQVALTTKNASIIERRKLVQRFFGFIGDMSIDKAASHVVDCIWEGTHGLAFIRERIAEELAENEATLRDSSHGRATMATNGTSPSNGQQKPLQRADEAEDLLSSVKELVIPFIRAADEDAATKAEGHGLQQPGQGPRSVLVEHHPPKKLRQLIDLSLPAQGQGKDGVMQMVHDVLRYSVNTWDQGFLDKLYAATTPVGLAADLLLSSLNTNLHVYQVSPALTVIEKQTSKALARMFGLTGVYSGGVSQPGGSAANQSSIVIARNNMFPETKSDGYGGKRFVLFTSAHGHYSLEKAAQMFGFGSNAVRTVPVDERGCMQPKELDAMIDESKSKGETPFYVNATAGTTVLGSYDPLEEISKVCKKHGLWLHVDGSWGSPVVFSEKHRHKVQGTELADSIALCPHKMIGIPVTCSFLLGRDMRQFHKGMTLPAGYLFHTNDEDEPAPGVDNSALNSETPDAHPDMEEQNIKEVWDLADLTPQCGRRGDSLKLALTWIYYGTSGIGAYIDNGFESAAHLASLVASNPKFSLVSENPPPCLQVCFYFNKQSGTGFRNRNSQITEEITKALLPKGFMTDYAPGEDGKFFRVVINGQTTKATVEGLVRAIEHAGEGVKV</sequence>
<evidence type="ECO:0000256" key="9">
    <source>
        <dbReference type="SAM" id="MobiDB-lite"/>
    </source>
</evidence>
<feature type="modified residue" description="N6-(pyridoxal phosphate)lysine" evidence="8">
    <location>
        <position position="956"/>
    </location>
</feature>
<name>A0A1Z5TGS3_HORWE</name>
<accession>A0A1Z5TGS3</accession>
<dbReference type="InterPro" id="IPR011989">
    <property type="entry name" value="ARM-like"/>
</dbReference>
<feature type="compositionally biased region" description="Polar residues" evidence="9">
    <location>
        <begin position="630"/>
        <end position="644"/>
    </location>
</feature>
<feature type="region of interest" description="Disordered" evidence="9">
    <location>
        <begin position="618"/>
        <end position="650"/>
    </location>
</feature>
<dbReference type="PANTHER" id="PTHR45677:SF8">
    <property type="entry name" value="CYSTEINE SULFINIC ACID DECARBOXYLASE"/>
    <property type="match status" value="1"/>
</dbReference>
<feature type="compositionally biased region" description="Basic and acidic residues" evidence="9">
    <location>
        <begin position="476"/>
        <end position="486"/>
    </location>
</feature>
<evidence type="ECO:0000256" key="1">
    <source>
        <dbReference type="ARBA" id="ARBA00001933"/>
    </source>
</evidence>
<dbReference type="Gene3D" id="3.90.1150.170">
    <property type="match status" value="1"/>
</dbReference>
<dbReference type="InterPro" id="IPR002129">
    <property type="entry name" value="PyrdxlP-dep_de-COase"/>
</dbReference>
<evidence type="ECO:0000313" key="10">
    <source>
        <dbReference type="EMBL" id="OTA35189.1"/>
    </source>
</evidence>
<dbReference type="Proteomes" id="UP000194280">
    <property type="component" value="Unassembled WGS sequence"/>
</dbReference>
<comment type="caution">
    <text evidence="10">The sequence shown here is derived from an EMBL/GenBank/DDBJ whole genome shotgun (WGS) entry which is preliminary data.</text>
</comment>
<keyword evidence="11" id="KW-1185">Reference proteome</keyword>
<dbReference type="FunCoup" id="A0A1Z5TGS3">
    <property type="interactions" value="1607"/>
</dbReference>
<dbReference type="SMART" id="SM00025">
    <property type="entry name" value="Pumilio"/>
    <property type="match status" value="7"/>
</dbReference>